<evidence type="ECO:0000313" key="4">
    <source>
        <dbReference type="EMBL" id="KAF3598251.1"/>
    </source>
</evidence>
<protein>
    <recommendedName>
        <fullName evidence="6">BAHD acyltransferase</fullName>
    </recommendedName>
</protein>
<comment type="similarity">
    <text evidence="1">Belongs to the plant acyltransferase family.</text>
</comment>
<reference evidence="4" key="1">
    <citation type="submission" date="2019-12" db="EMBL/GenBank/DDBJ databases">
        <title>Genome sequencing and annotation of Brassica cretica.</title>
        <authorList>
            <person name="Studholme D.J."/>
            <person name="Sarris P."/>
        </authorList>
    </citation>
    <scope>NUCLEOTIDE SEQUENCE</scope>
    <source>
        <strain evidence="4">PFS-109/04</strain>
        <tissue evidence="4">Leaf</tissue>
    </source>
</reference>
<accession>A0A8S9SA70</accession>
<dbReference type="PANTHER" id="PTHR31623">
    <property type="entry name" value="F21J9.9"/>
    <property type="match status" value="1"/>
</dbReference>
<dbReference type="Proteomes" id="UP000712600">
    <property type="component" value="Unassembled WGS sequence"/>
</dbReference>
<dbReference type="PANTHER" id="PTHR31623:SF62">
    <property type="entry name" value="BAHD ACYLTRANSFERASE"/>
    <property type="match status" value="1"/>
</dbReference>
<evidence type="ECO:0000256" key="3">
    <source>
        <dbReference type="ARBA" id="ARBA00023315"/>
    </source>
</evidence>
<evidence type="ECO:0000313" key="5">
    <source>
        <dbReference type="Proteomes" id="UP000712600"/>
    </source>
</evidence>
<evidence type="ECO:0000256" key="2">
    <source>
        <dbReference type="ARBA" id="ARBA00022679"/>
    </source>
</evidence>
<dbReference type="GO" id="GO:0016746">
    <property type="term" value="F:acyltransferase activity"/>
    <property type="evidence" value="ECO:0007669"/>
    <property type="project" value="UniProtKB-KW"/>
</dbReference>
<dbReference type="InterPro" id="IPR023213">
    <property type="entry name" value="CAT-like_dom_sf"/>
</dbReference>
<evidence type="ECO:0008006" key="6">
    <source>
        <dbReference type="Google" id="ProtNLM"/>
    </source>
</evidence>
<name>A0A8S9SA70_BRACR</name>
<evidence type="ECO:0000256" key="1">
    <source>
        <dbReference type="ARBA" id="ARBA00009861"/>
    </source>
</evidence>
<comment type="caution">
    <text evidence="4">The sequence shown here is derived from an EMBL/GenBank/DDBJ whole genome shotgun (WGS) entry which is preliminary data.</text>
</comment>
<dbReference type="Pfam" id="PF02458">
    <property type="entry name" value="Transferase"/>
    <property type="match status" value="1"/>
</dbReference>
<dbReference type="EMBL" id="QGKX02000004">
    <property type="protein sequence ID" value="KAF3598251.1"/>
    <property type="molecule type" value="Genomic_DNA"/>
</dbReference>
<proteinExistence type="inferred from homology"/>
<gene>
    <name evidence="4" type="ORF">F2Q69_00034601</name>
</gene>
<dbReference type="AlphaFoldDB" id="A0A8S9SA70"/>
<keyword evidence="3" id="KW-0012">Acyltransferase</keyword>
<dbReference type="Gene3D" id="3.30.559.10">
    <property type="entry name" value="Chloramphenicol acetyltransferase-like domain"/>
    <property type="match status" value="3"/>
</dbReference>
<keyword evidence="2" id="KW-0808">Transferase</keyword>
<organism evidence="4 5">
    <name type="scientific">Brassica cretica</name>
    <name type="common">Mustard</name>
    <dbReference type="NCBI Taxonomy" id="69181"/>
    <lineage>
        <taxon>Eukaryota</taxon>
        <taxon>Viridiplantae</taxon>
        <taxon>Streptophyta</taxon>
        <taxon>Embryophyta</taxon>
        <taxon>Tracheophyta</taxon>
        <taxon>Spermatophyta</taxon>
        <taxon>Magnoliopsida</taxon>
        <taxon>eudicotyledons</taxon>
        <taxon>Gunneridae</taxon>
        <taxon>Pentapetalae</taxon>
        <taxon>rosids</taxon>
        <taxon>malvids</taxon>
        <taxon>Brassicales</taxon>
        <taxon>Brassicaceae</taxon>
        <taxon>Brassiceae</taxon>
        <taxon>Brassica</taxon>
    </lineage>
</organism>
<sequence length="410" mass="45199">MELKLQVTGREVIKPSSPAPLDRLQLSLFDLSCPAIYVATTFFFKSITGESPEIIPRRLKSSLSETLSRFSPLAGLLEAFLPEVEQGESAGTWPLLRVMVSFFGSGSGVAVTVGISHQICDAASLLTFVRAWAATAKGTATSVPQFAGTTLYPPPYSSYQSPSLEDLYERRGKCVTKRLVFKSSKIAELKLKAASESVPVPTRVEAIMSLIWRCAAKASRSNSVSPKSTLMTQAMDLRLRIPTNILPENAMGNLQSAFFLKREAESELEIGEIVAEFRKTKEGVNEMIKENLQGYNNDHTTITSTTLGQNLLTAMGSFMSEYLRPGIDLYTMSSWCKKPFYEVDFGWGSPVWIGPASHNIYDNIVFVVLMDSKDGEDVEAWVGIPKQDMTTFLCDEELLAYAILNPPVLI</sequence>